<organism evidence="2 3">
    <name type="scientific">Mixia osmundae (strain CBS 9802 / IAM 14324 / JCM 22182 / KY 12970)</name>
    <dbReference type="NCBI Taxonomy" id="764103"/>
    <lineage>
        <taxon>Eukaryota</taxon>
        <taxon>Fungi</taxon>
        <taxon>Dikarya</taxon>
        <taxon>Basidiomycota</taxon>
        <taxon>Pucciniomycotina</taxon>
        <taxon>Mixiomycetes</taxon>
        <taxon>Mixiales</taxon>
        <taxon>Mixiaceae</taxon>
        <taxon>Mixia</taxon>
    </lineage>
</organism>
<name>G7DS42_MIXOS</name>
<feature type="compositionally biased region" description="Acidic residues" evidence="1">
    <location>
        <begin position="208"/>
        <end position="233"/>
    </location>
</feature>
<evidence type="ECO:0000256" key="1">
    <source>
        <dbReference type="SAM" id="MobiDB-lite"/>
    </source>
</evidence>
<protein>
    <submittedName>
        <fullName evidence="2">Uncharacterized protein</fullName>
    </submittedName>
</protein>
<reference evidence="2 3" key="1">
    <citation type="journal article" date="2011" name="J. Gen. Appl. Microbiol.">
        <title>Draft genome sequencing of the enigmatic basidiomycete Mixia osmundae.</title>
        <authorList>
            <person name="Nishida H."/>
            <person name="Nagatsuka Y."/>
            <person name="Sugiyama J."/>
        </authorList>
    </citation>
    <scope>NUCLEOTIDE SEQUENCE [LARGE SCALE GENOMIC DNA]</scope>
    <source>
        <strain evidence="3">CBS 9802 / IAM 14324 / JCM 22182 / KY 12970</strain>
    </source>
</reference>
<proteinExistence type="predicted"/>
<feature type="region of interest" description="Disordered" evidence="1">
    <location>
        <begin position="41"/>
        <end position="80"/>
    </location>
</feature>
<accession>G7DS42</accession>
<feature type="region of interest" description="Disordered" evidence="1">
    <location>
        <begin position="184"/>
        <end position="234"/>
    </location>
</feature>
<evidence type="ECO:0000313" key="3">
    <source>
        <dbReference type="Proteomes" id="UP000009131"/>
    </source>
</evidence>
<dbReference type="OrthoDB" id="263560at2759"/>
<dbReference type="HOGENOM" id="CLU_842209_0_0_1"/>
<feature type="compositionally biased region" description="Basic and acidic residues" evidence="1">
    <location>
        <begin position="43"/>
        <end position="54"/>
    </location>
</feature>
<reference evidence="2 3" key="2">
    <citation type="journal article" date="2012" name="Open Biol.">
        <title>Characteristics of nucleosomes and linker DNA regions on the genome of the basidiomycete Mixia osmundae revealed by mono- and dinucleosome mapping.</title>
        <authorList>
            <person name="Nishida H."/>
            <person name="Kondo S."/>
            <person name="Matsumoto T."/>
            <person name="Suzuki Y."/>
            <person name="Yoshikawa H."/>
            <person name="Taylor T.D."/>
            <person name="Sugiyama J."/>
        </authorList>
    </citation>
    <scope>NUCLEOTIDE SEQUENCE [LARGE SCALE GENOMIC DNA]</scope>
    <source>
        <strain evidence="3">CBS 9802 / IAM 14324 / JCM 22182 / KY 12970</strain>
    </source>
</reference>
<keyword evidence="3" id="KW-1185">Reference proteome</keyword>
<dbReference type="InParanoid" id="G7DS42"/>
<sequence>MTEAEPQVPEQVVGQFALAVFDVLALWPALRIAIQQGHFSTAQHEDDGSEELRRSPVGQQVAPRASIVASSSAPAKGSRRTREQIIKQKKVDLAEEIIDAFVTSTTSDAALQRPTIVPVPDKSRMQAFLKEFVEYEFSVLLDDQSERAITAELSELWREIWQRFQANTLPPAVTTAGKLEDLAQRAARARQEDGAARQSLATRMPSEYDGDSDLSPDDESSDGDGVSDEDMQIDDAPQARAVPIIDEDGFTLHFHDYKARLFKLSAESVSPLPPLASAAKSGFFCSLGRPAQTTVNGRHPHQDVSLPTAGLAERVRNQPPKSSSTVGGVL</sequence>
<dbReference type="AlphaFoldDB" id="G7DS42"/>
<dbReference type="RefSeq" id="XP_014566128.1">
    <property type="nucleotide sequence ID" value="XM_014710642.1"/>
</dbReference>
<dbReference type="EMBL" id="BABT02000004">
    <property type="protein sequence ID" value="GAA93402.1"/>
    <property type="molecule type" value="Genomic_DNA"/>
</dbReference>
<gene>
    <name evidence="2" type="primary">Mo00043</name>
    <name evidence="2" type="ORF">E5Q_00043</name>
</gene>
<dbReference type="Proteomes" id="UP000009131">
    <property type="component" value="Unassembled WGS sequence"/>
</dbReference>
<evidence type="ECO:0000313" key="2">
    <source>
        <dbReference type="EMBL" id="GAA93402.1"/>
    </source>
</evidence>
<dbReference type="STRING" id="764103.G7DS42"/>
<comment type="caution">
    <text evidence="2">The sequence shown here is derived from an EMBL/GenBank/DDBJ whole genome shotgun (WGS) entry which is preliminary data.</text>
</comment>
<dbReference type="OMA" id="HANTNHV"/>
<feature type="compositionally biased region" description="Basic and acidic residues" evidence="1">
    <location>
        <begin position="184"/>
        <end position="195"/>
    </location>
</feature>